<evidence type="ECO:0000256" key="3">
    <source>
        <dbReference type="PIRSR" id="PIRSR623088-1"/>
    </source>
</evidence>
<dbReference type="GO" id="GO:0046872">
    <property type="term" value="F:metal ion binding"/>
    <property type="evidence" value="ECO:0007669"/>
    <property type="project" value="UniProtKB-KW"/>
</dbReference>
<evidence type="ECO:0000256" key="1">
    <source>
        <dbReference type="ARBA" id="ARBA00022723"/>
    </source>
</evidence>
<dbReference type="Gene3D" id="1.10.1300.10">
    <property type="entry name" value="3'5'-cyclic nucleotide phosphodiesterase, catalytic domain"/>
    <property type="match status" value="1"/>
</dbReference>
<feature type="active site" description="Proton donor" evidence="3">
    <location>
        <position position="350"/>
    </location>
</feature>
<dbReference type="InterPro" id="IPR058544">
    <property type="entry name" value="ETR1_N"/>
</dbReference>
<dbReference type="InterPro" id="IPR023088">
    <property type="entry name" value="PDEase"/>
</dbReference>
<organism evidence="7 8">
    <name type="scientific">Coccomyxa viridis</name>
    <dbReference type="NCBI Taxonomy" id="1274662"/>
    <lineage>
        <taxon>Eukaryota</taxon>
        <taxon>Viridiplantae</taxon>
        <taxon>Chlorophyta</taxon>
        <taxon>core chlorophytes</taxon>
        <taxon>Trebouxiophyceae</taxon>
        <taxon>Trebouxiophyceae incertae sedis</taxon>
        <taxon>Coccomyxaceae</taxon>
        <taxon>Coccomyxa</taxon>
    </lineage>
</organism>
<dbReference type="GO" id="GO:0007165">
    <property type="term" value="P:signal transduction"/>
    <property type="evidence" value="ECO:0007669"/>
    <property type="project" value="InterPro"/>
</dbReference>
<dbReference type="InterPro" id="IPR002073">
    <property type="entry name" value="PDEase_catalytic_dom"/>
</dbReference>
<sequence>MVLIEIISDWTIALSYFAIPLELIWFYVKFRVQQRAAAITLCLFVLFITLCGFTHLFNALHQKQVNVVCKALTAVVSLITSCCLVRVIPVVFSMPTQLARLDEDYSHELNLRVFNQTIVLCTRHLNEPHAIRLAAETLKYMFPAGRLAIVERDVQLSSGLTEVPIDVRYVLLEVWGVDNDTSRDSATPAGDVLKQVAEALDGLDADQPPEAEEIVRLRSLCADAATKVEVQNHAASYRSALKALDTRNVGHARIVQMLTGRSILDVRSSEQPPSQPTCKFSRPLPKVLQPACLQFDAFSYDRESAYRPLSRLAYTIIDNEGLIDSLHLHAEKLKQFLTRIEAGYLNIPYHNRIHACDVLHRSHAILQSCDPYTFSLEDRLACYIAAAVHDYQHTGVGSSFLIASRHPLARLYNDKSPWENHHASTALEVLFEVNFMADCSPQQQEHIRKCIIQLVLATDMMHHFDWMDRLTNAARMMEPGESQEDHDASQIAFFSVIVIPLFTLLVKWFPGAAPLLIAAEDNLKSYSEA</sequence>
<dbReference type="InterPro" id="IPR003607">
    <property type="entry name" value="HD/PDEase_dom"/>
</dbReference>
<evidence type="ECO:0000259" key="6">
    <source>
        <dbReference type="PROSITE" id="PS51845"/>
    </source>
</evidence>
<evidence type="ECO:0000313" key="8">
    <source>
        <dbReference type="Proteomes" id="UP001314263"/>
    </source>
</evidence>
<dbReference type="CDD" id="cd00077">
    <property type="entry name" value="HDc"/>
    <property type="match status" value="1"/>
</dbReference>
<keyword evidence="2" id="KW-0378">Hydrolase</keyword>
<feature type="transmembrane region" description="Helical" evidence="5">
    <location>
        <begin position="12"/>
        <end position="30"/>
    </location>
</feature>
<feature type="binding site" evidence="4">
    <location>
        <position position="390"/>
    </location>
    <ligand>
        <name>Zn(2+)</name>
        <dbReference type="ChEBI" id="CHEBI:29105"/>
        <label>1</label>
    </ligand>
</feature>
<feature type="domain" description="PDEase" evidence="6">
    <location>
        <begin position="268"/>
        <end position="529"/>
    </location>
</feature>
<name>A0AAV1I516_9CHLO</name>
<feature type="binding site" evidence="4">
    <location>
        <position position="354"/>
    </location>
    <ligand>
        <name>Zn(2+)</name>
        <dbReference type="ChEBI" id="CHEBI:29105"/>
        <label>1</label>
    </ligand>
</feature>
<dbReference type="PANTHER" id="PTHR11347">
    <property type="entry name" value="CYCLIC NUCLEOTIDE PHOSPHODIESTERASE"/>
    <property type="match status" value="1"/>
</dbReference>
<evidence type="ECO:0000313" key="7">
    <source>
        <dbReference type="EMBL" id="CAK0777859.1"/>
    </source>
</evidence>
<feature type="binding site" evidence="4">
    <location>
        <position position="389"/>
    </location>
    <ligand>
        <name>Zn(2+)</name>
        <dbReference type="ChEBI" id="CHEBI:29105"/>
        <label>1</label>
    </ligand>
</feature>
<dbReference type="Pfam" id="PF00233">
    <property type="entry name" value="PDEase_I"/>
    <property type="match status" value="1"/>
</dbReference>
<evidence type="ECO:0000256" key="4">
    <source>
        <dbReference type="PIRSR" id="PIRSR623088-3"/>
    </source>
</evidence>
<evidence type="ECO:0000256" key="5">
    <source>
        <dbReference type="SAM" id="Phobius"/>
    </source>
</evidence>
<dbReference type="SUPFAM" id="SSF109604">
    <property type="entry name" value="HD-domain/PDEase-like"/>
    <property type="match status" value="1"/>
</dbReference>
<keyword evidence="5" id="KW-1133">Transmembrane helix</keyword>
<protein>
    <recommendedName>
        <fullName evidence="6">PDEase domain-containing protein</fullName>
    </recommendedName>
</protein>
<keyword evidence="5" id="KW-0472">Membrane</keyword>
<dbReference type="EMBL" id="CAUYUE010000005">
    <property type="protein sequence ID" value="CAK0777859.1"/>
    <property type="molecule type" value="Genomic_DNA"/>
</dbReference>
<dbReference type="InterPro" id="IPR036971">
    <property type="entry name" value="PDEase_catalytic_dom_sf"/>
</dbReference>
<keyword evidence="8" id="KW-1185">Reference proteome</keyword>
<dbReference type="PRINTS" id="PR00387">
    <property type="entry name" value="PDIESTERASE1"/>
</dbReference>
<evidence type="ECO:0000256" key="2">
    <source>
        <dbReference type="ARBA" id="ARBA00022801"/>
    </source>
</evidence>
<dbReference type="Pfam" id="PF25487">
    <property type="entry name" value="ETR1_N"/>
    <property type="match status" value="1"/>
</dbReference>
<accession>A0AAV1I516</accession>
<feature type="transmembrane region" description="Helical" evidence="5">
    <location>
        <begin position="36"/>
        <end position="60"/>
    </location>
</feature>
<dbReference type="AlphaFoldDB" id="A0AAV1I516"/>
<feature type="binding site" evidence="4">
    <location>
        <position position="390"/>
    </location>
    <ligand>
        <name>Zn(2+)</name>
        <dbReference type="ChEBI" id="CHEBI:29105"/>
        <label>2</label>
    </ligand>
</feature>
<dbReference type="Proteomes" id="UP001314263">
    <property type="component" value="Unassembled WGS sequence"/>
</dbReference>
<feature type="transmembrane region" description="Helical" evidence="5">
    <location>
        <begin position="72"/>
        <end position="92"/>
    </location>
</feature>
<keyword evidence="1 4" id="KW-0479">Metal-binding</keyword>
<keyword evidence="5" id="KW-0812">Transmembrane</keyword>
<proteinExistence type="predicted"/>
<gene>
    <name evidence="7" type="ORF">CVIRNUC_004537</name>
</gene>
<reference evidence="7 8" key="1">
    <citation type="submission" date="2023-10" db="EMBL/GenBank/DDBJ databases">
        <authorList>
            <person name="Maclean D."/>
            <person name="Macfadyen A."/>
        </authorList>
    </citation>
    <scope>NUCLEOTIDE SEQUENCE [LARGE SCALE GENOMIC DNA]</scope>
</reference>
<dbReference type="PROSITE" id="PS51845">
    <property type="entry name" value="PDEASE_I_2"/>
    <property type="match status" value="1"/>
</dbReference>
<comment type="caution">
    <text evidence="7">The sequence shown here is derived from an EMBL/GenBank/DDBJ whole genome shotgun (WGS) entry which is preliminary data.</text>
</comment>
<dbReference type="GO" id="GO:0004114">
    <property type="term" value="F:3',5'-cyclic-nucleotide phosphodiesterase activity"/>
    <property type="evidence" value="ECO:0007669"/>
    <property type="project" value="InterPro"/>
</dbReference>